<feature type="compositionally biased region" description="Basic and acidic residues" evidence="1">
    <location>
        <begin position="390"/>
        <end position="406"/>
    </location>
</feature>
<feature type="region of interest" description="Disordered" evidence="1">
    <location>
        <begin position="30"/>
        <end position="214"/>
    </location>
</feature>
<feature type="compositionally biased region" description="Polar residues" evidence="1">
    <location>
        <begin position="354"/>
        <end position="363"/>
    </location>
</feature>
<dbReference type="OrthoDB" id="2448349at2759"/>
<feature type="compositionally biased region" description="Polar residues" evidence="1">
    <location>
        <begin position="175"/>
        <end position="194"/>
    </location>
</feature>
<organism evidence="2 3">
    <name type="scientific">Lobosporangium transversale</name>
    <dbReference type="NCBI Taxonomy" id="64571"/>
    <lineage>
        <taxon>Eukaryota</taxon>
        <taxon>Fungi</taxon>
        <taxon>Fungi incertae sedis</taxon>
        <taxon>Mucoromycota</taxon>
        <taxon>Mortierellomycotina</taxon>
        <taxon>Mortierellomycetes</taxon>
        <taxon>Mortierellales</taxon>
        <taxon>Mortierellaceae</taxon>
        <taxon>Lobosporangium</taxon>
    </lineage>
</organism>
<feature type="region of interest" description="Disordered" evidence="1">
    <location>
        <begin position="354"/>
        <end position="425"/>
    </location>
</feature>
<gene>
    <name evidence="2" type="ORF">BCR41DRAFT_350202</name>
</gene>
<evidence type="ECO:0000313" key="3">
    <source>
        <dbReference type="Proteomes" id="UP000193648"/>
    </source>
</evidence>
<dbReference type="InParanoid" id="A0A1Y2GU79"/>
<sequence length="539" mass="60389">MTQHNLLRPTNVLPFSEMPVIPPRLQLQEQQRTLEKHRRQQLRHKQSQPILRTQRSFQHDHQQARHSRSYSNGSNTLTKPRLFECTATSPTSPTAHSGHSNYNVSNNSIDNISKNHSKNDYGHNHNHDHTCVDNNGSSNSNRNLGMAKGRMRSGSNPAPSSNSRHYRNNSNANNLQEDWASSLSTRSNTTGSSFQDRLRERDRERQQKEREEREMAVKALREDTNQSAFNTTSDLFAATTPAVQSTGTTLLNKLRATKDVINDAIAGEERWPDSDDSEYGGESHVRRVLREYADKKETTQAAAKIAELEAIPIIPTKSGSRSQNTRRMVRKENIINNVRAINTTNIINYSISPQASPSATSGLPTPPSPLDMNSYSQHQRARGGNNVSSRPEDSTKGRENSDRSLINDHQNNPINSNTTLHPPVRINRFRTSSDASLSEALGRLEGKRNQDALIAQVSHLGSTRARSPHRSNRTFKENIDTSPPPPLPTPKNNFRQHQQTTPRSLSPPSSATTPSPLTSSSSQRLNNLGAYGQWKQQQE</sequence>
<dbReference type="GeneID" id="33565471"/>
<feature type="compositionally biased region" description="Polar residues" evidence="1">
    <location>
        <begin position="101"/>
        <end position="114"/>
    </location>
</feature>
<feature type="compositionally biased region" description="Low complexity" evidence="1">
    <location>
        <begin position="160"/>
        <end position="174"/>
    </location>
</feature>
<feature type="compositionally biased region" description="Polar residues" evidence="1">
    <location>
        <begin position="47"/>
        <end position="56"/>
    </location>
</feature>
<evidence type="ECO:0000313" key="2">
    <source>
        <dbReference type="EMBL" id="ORZ21899.1"/>
    </source>
</evidence>
<feature type="compositionally biased region" description="Basic and acidic residues" evidence="1">
    <location>
        <begin position="196"/>
        <end position="214"/>
    </location>
</feature>
<feature type="compositionally biased region" description="Basic residues" evidence="1">
    <location>
        <begin position="35"/>
        <end position="46"/>
    </location>
</feature>
<feature type="compositionally biased region" description="Low complexity" evidence="1">
    <location>
        <begin position="500"/>
        <end position="522"/>
    </location>
</feature>
<feature type="compositionally biased region" description="Basic and acidic residues" evidence="1">
    <location>
        <begin position="117"/>
        <end position="131"/>
    </location>
</feature>
<dbReference type="RefSeq" id="XP_021883150.1">
    <property type="nucleotide sequence ID" value="XM_022023627.1"/>
</dbReference>
<feature type="compositionally biased region" description="Polar residues" evidence="1">
    <location>
        <begin position="407"/>
        <end position="420"/>
    </location>
</feature>
<evidence type="ECO:0000256" key="1">
    <source>
        <dbReference type="SAM" id="MobiDB-lite"/>
    </source>
</evidence>
<name>A0A1Y2GU79_9FUNG</name>
<proteinExistence type="predicted"/>
<feature type="region of interest" description="Disordered" evidence="1">
    <location>
        <begin position="458"/>
        <end position="539"/>
    </location>
</feature>
<keyword evidence="3" id="KW-1185">Reference proteome</keyword>
<feature type="compositionally biased region" description="Low complexity" evidence="1">
    <location>
        <begin position="86"/>
        <end position="100"/>
    </location>
</feature>
<feature type="compositionally biased region" description="Polar residues" evidence="1">
    <location>
        <begin position="69"/>
        <end position="78"/>
    </location>
</feature>
<comment type="caution">
    <text evidence="2">The sequence shown here is derived from an EMBL/GenBank/DDBJ whole genome shotgun (WGS) entry which is preliminary data.</text>
</comment>
<dbReference type="EMBL" id="MCFF01000011">
    <property type="protein sequence ID" value="ORZ21899.1"/>
    <property type="molecule type" value="Genomic_DNA"/>
</dbReference>
<dbReference type="AlphaFoldDB" id="A0A1Y2GU79"/>
<reference evidence="2 3" key="1">
    <citation type="submission" date="2016-07" db="EMBL/GenBank/DDBJ databases">
        <title>Pervasive Adenine N6-methylation of Active Genes in Fungi.</title>
        <authorList>
            <consortium name="DOE Joint Genome Institute"/>
            <person name="Mondo S.J."/>
            <person name="Dannebaum R.O."/>
            <person name="Kuo R.C."/>
            <person name="Labutti K."/>
            <person name="Haridas S."/>
            <person name="Kuo A."/>
            <person name="Salamov A."/>
            <person name="Ahrendt S.R."/>
            <person name="Lipzen A."/>
            <person name="Sullivan W."/>
            <person name="Andreopoulos W.B."/>
            <person name="Clum A."/>
            <person name="Lindquist E."/>
            <person name="Daum C."/>
            <person name="Ramamoorthy G.K."/>
            <person name="Gryganskyi A."/>
            <person name="Culley D."/>
            <person name="Magnuson J.K."/>
            <person name="James T.Y."/>
            <person name="O'Malley M.A."/>
            <person name="Stajich J.E."/>
            <person name="Spatafora J.W."/>
            <person name="Visel A."/>
            <person name="Grigoriev I.V."/>
        </authorList>
    </citation>
    <scope>NUCLEOTIDE SEQUENCE [LARGE SCALE GENOMIC DNA]</scope>
    <source>
        <strain evidence="2 3">NRRL 3116</strain>
    </source>
</reference>
<protein>
    <submittedName>
        <fullName evidence="2">Uncharacterized protein</fullName>
    </submittedName>
</protein>
<dbReference type="Proteomes" id="UP000193648">
    <property type="component" value="Unassembled WGS sequence"/>
</dbReference>
<feature type="compositionally biased region" description="Low complexity" evidence="1">
    <location>
        <begin position="134"/>
        <end position="143"/>
    </location>
</feature>
<accession>A0A1Y2GU79</accession>